<dbReference type="VEuPathDB" id="AmoebaDB:EHI8A_101860"/>
<dbReference type="VEuPathDB" id="AmoebaDB:EHI_007350"/>
<dbReference type="VEuPathDB" id="AmoebaDB:EHI7A_097140"/>
<evidence type="ECO:0000313" key="4">
    <source>
        <dbReference type="Proteomes" id="UP000078387"/>
    </source>
</evidence>
<dbReference type="Pfam" id="PF07933">
    <property type="entry name" value="DUF1681"/>
    <property type="match status" value="1"/>
</dbReference>
<sequence length="218" mass="24391">MTEQIEQILLVINQCMMYRIKPMTSPNMKYKAGEWTPEDFLWQGKCVVVARGDQCVVKFVDSNTDATFAQCPVGPGAVEPVIDSSRYFVVRIVDEAQGRKAFLGMGFQERSEAFDFTVALQDFERRLTERKERANKKEEPIDMSAFELKPGQTITLNIKSTAPTGKKPSKGTLLPPPSSGKRAQFSAPPSVQKPAQPVANVQTQQQPKKDNIDSLLFF</sequence>
<dbReference type="FunFam" id="2.30.29.30:FF:000593">
    <property type="entry name" value="Adaptin ear-binding coat-associated protein 2 family protein"/>
    <property type="match status" value="1"/>
</dbReference>
<accession>A0A5K1VRU3</accession>
<feature type="region of interest" description="Disordered" evidence="1">
    <location>
        <begin position="159"/>
        <end position="218"/>
    </location>
</feature>
<dbReference type="VEuPathDB" id="AmoebaDB:KM1_174540"/>
<evidence type="ECO:0000256" key="1">
    <source>
        <dbReference type="SAM" id="MobiDB-lite"/>
    </source>
</evidence>
<reference evidence="3 4" key="1">
    <citation type="submission" date="2016-05" db="EMBL/GenBank/DDBJ databases">
        <title>First whole genome sequencing of Entamoeba histolytica HM1:IMSS-clone-6.</title>
        <authorList>
            <person name="Mukherjee Avik.K."/>
            <person name="Izumyama S."/>
            <person name="Nakada-Tsukui K."/>
            <person name="Nozaki T."/>
        </authorList>
    </citation>
    <scope>NUCLEOTIDE SEQUENCE [LARGE SCALE GENOMIC DNA]</scope>
    <source>
        <strain evidence="3 4">HM1:IMSS clone 6</strain>
    </source>
</reference>
<dbReference type="GO" id="GO:0006897">
    <property type="term" value="P:endocytosis"/>
    <property type="evidence" value="ECO:0007669"/>
    <property type="project" value="InterPro"/>
</dbReference>
<organism evidence="3 4">
    <name type="scientific">Entamoeba histolytica</name>
    <dbReference type="NCBI Taxonomy" id="5759"/>
    <lineage>
        <taxon>Eukaryota</taxon>
        <taxon>Amoebozoa</taxon>
        <taxon>Evosea</taxon>
        <taxon>Archamoebae</taxon>
        <taxon>Mastigamoebida</taxon>
        <taxon>Entamoebidae</taxon>
        <taxon>Entamoeba</taxon>
    </lineage>
</organism>
<dbReference type="PANTHER" id="PTHR12847:SF9">
    <property type="entry name" value="NECAP-LIKE PROTEIN CG9132"/>
    <property type="match status" value="1"/>
</dbReference>
<dbReference type="EMBL" id="BDEQ01000001">
    <property type="protein sequence ID" value="GAT97432.1"/>
    <property type="molecule type" value="Genomic_DNA"/>
</dbReference>
<feature type="domain" description="NECAP PHear" evidence="2">
    <location>
        <begin position="5"/>
        <end position="159"/>
    </location>
</feature>
<evidence type="ECO:0000259" key="2">
    <source>
        <dbReference type="Pfam" id="PF07933"/>
    </source>
</evidence>
<dbReference type="VEuPathDB" id="AmoebaDB:EHI5A_130760"/>
<dbReference type="OMA" id="NEGHRAQ"/>
<evidence type="ECO:0000313" key="3">
    <source>
        <dbReference type="EMBL" id="GAT97432.1"/>
    </source>
</evidence>
<name>A0A5K1VRU3_ENTHI</name>
<dbReference type="Gene3D" id="2.30.29.30">
    <property type="entry name" value="Pleckstrin-homology domain (PH domain)/Phosphotyrosine-binding domain (PTB)"/>
    <property type="match status" value="1"/>
</dbReference>
<dbReference type="Proteomes" id="UP000078387">
    <property type="component" value="Unassembled WGS sequence"/>
</dbReference>
<dbReference type="AlphaFoldDB" id="A0A5K1VRU3"/>
<comment type="caution">
    <text evidence="3">The sequence shown here is derived from an EMBL/GenBank/DDBJ whole genome shotgun (WGS) entry which is preliminary data.</text>
</comment>
<dbReference type="InterPro" id="IPR012466">
    <property type="entry name" value="NECAP_PHear"/>
</dbReference>
<proteinExistence type="predicted"/>
<protein>
    <recommendedName>
        <fullName evidence="2">NECAP PHear domain-containing protein</fullName>
    </recommendedName>
</protein>
<dbReference type="PANTHER" id="PTHR12847">
    <property type="entry name" value="ATP-BINDING CASSETTE ABC TRANSPORTER-RELATED"/>
    <property type="match status" value="1"/>
</dbReference>
<dbReference type="CDD" id="cd13228">
    <property type="entry name" value="PHear_NECAP"/>
    <property type="match status" value="1"/>
</dbReference>
<dbReference type="GO" id="GO:0030125">
    <property type="term" value="C:clathrin vesicle coat"/>
    <property type="evidence" value="ECO:0007669"/>
    <property type="project" value="TreeGrafter"/>
</dbReference>
<dbReference type="SUPFAM" id="SSF50729">
    <property type="entry name" value="PH domain-like"/>
    <property type="match status" value="1"/>
</dbReference>
<gene>
    <name evidence="3" type="ORF">CL6EHI_007350</name>
</gene>
<dbReference type="InterPro" id="IPR011993">
    <property type="entry name" value="PH-like_dom_sf"/>
</dbReference>